<dbReference type="InterPro" id="IPR036513">
    <property type="entry name" value="STAS_dom_sf"/>
</dbReference>
<evidence type="ECO:0000313" key="8">
    <source>
        <dbReference type="Proteomes" id="UP000789831"/>
    </source>
</evidence>
<dbReference type="NCBIfam" id="TIGR00815">
    <property type="entry name" value="sulP"/>
    <property type="match status" value="1"/>
</dbReference>
<feature type="transmembrane region" description="Helical" evidence="5">
    <location>
        <begin position="145"/>
        <end position="166"/>
    </location>
</feature>
<evidence type="ECO:0000256" key="4">
    <source>
        <dbReference type="ARBA" id="ARBA00023136"/>
    </source>
</evidence>
<comment type="caution">
    <text evidence="7">The sequence shown here is derived from an EMBL/GenBank/DDBJ whole genome shotgun (WGS) entry which is preliminary data.</text>
</comment>
<evidence type="ECO:0000256" key="2">
    <source>
        <dbReference type="ARBA" id="ARBA00022692"/>
    </source>
</evidence>
<feature type="transmembrane region" description="Helical" evidence="5">
    <location>
        <begin position="438"/>
        <end position="454"/>
    </location>
</feature>
<protein>
    <submittedName>
        <fullName evidence="7">10526_t:CDS:1</fullName>
    </submittedName>
</protein>
<dbReference type="InterPro" id="IPR001902">
    <property type="entry name" value="SLC26A/SulP_fam"/>
</dbReference>
<keyword evidence="2 5" id="KW-0812">Transmembrane</keyword>
<sequence length="640" mass="70029">MADTEYPFNNPRPAFKDRVNESSQHFPEYAAKYVTSLFPIQDWILRYNLIWFISDLIAGLTVGAVVIPQGMAYAKVAELTPEYGLYTSFVGVSIYALFATSKDITIGPTAVMSLLLGQSIVKIQADWPNPDPKHPVYSNVEIITALSLIAGLISAILGFLRLGILVDFIPFPVIAGFSTGSAITIAIGQVCKLLGIVGINSKESGYLVLGKTLKALGGTKIDAVMGIFSLILLYGVKYACQFCGKRWPRYERTFFFISILRNIGVVILATVIAYIVNIGKKTSPIAILKTVPKGFSHVETPPVNSEVISHIKSYIPIVVIILILEHVAISKNFGRINNYTINPSQEMIAIGITNIIGPFLGGYAATGSFSRTALKSKSGVRTPLAGIFSAILVVLALFFLTSAFYYIPDSALGAVIIHAVLDLVSPWRYIIGLYRIQFWDFAVFVVGVVFTFFTTIEIGIYVSTGLALVVLLVRLARPQIEALGRFPLGGDNQPKYAYVPLDHPSFTAASNPPSGVLIFRLGESLTYPNASFIDEQIVGYAKKQTRRFFERAKKKGDRPWNDAGGNDDENEKAPRLRAVIFDFAGVNVIDSTGAQALTDIRKELNKYAAHNVEFHFANLANENIQNALRLTGFGSLEPLA</sequence>
<dbReference type="EMBL" id="CAJVPL010001750">
    <property type="protein sequence ID" value="CAG8585974.1"/>
    <property type="molecule type" value="Genomic_DNA"/>
</dbReference>
<feature type="transmembrane region" description="Helical" evidence="5">
    <location>
        <begin position="83"/>
        <end position="99"/>
    </location>
</feature>
<dbReference type="CDD" id="cd07042">
    <property type="entry name" value="STAS_SulP_like_sulfate_transporter"/>
    <property type="match status" value="1"/>
</dbReference>
<feature type="transmembrane region" description="Helical" evidence="5">
    <location>
        <begin position="49"/>
        <end position="71"/>
    </location>
</feature>
<dbReference type="Proteomes" id="UP000789831">
    <property type="component" value="Unassembled WGS sequence"/>
</dbReference>
<evidence type="ECO:0000313" key="7">
    <source>
        <dbReference type="EMBL" id="CAG8585974.1"/>
    </source>
</evidence>
<dbReference type="Pfam" id="PF00916">
    <property type="entry name" value="Sulfate_transp"/>
    <property type="match status" value="1"/>
</dbReference>
<feature type="transmembrane region" description="Helical" evidence="5">
    <location>
        <begin position="254"/>
        <end position="276"/>
    </location>
</feature>
<evidence type="ECO:0000256" key="5">
    <source>
        <dbReference type="SAM" id="Phobius"/>
    </source>
</evidence>
<accession>A0A9N9G7B8</accession>
<keyword evidence="8" id="KW-1185">Reference proteome</keyword>
<feature type="non-terminal residue" evidence="7">
    <location>
        <position position="1"/>
    </location>
</feature>
<dbReference type="AlphaFoldDB" id="A0A9N9G7B8"/>
<dbReference type="InterPro" id="IPR002645">
    <property type="entry name" value="STAS_dom"/>
</dbReference>
<dbReference type="OrthoDB" id="288203at2759"/>
<organism evidence="7 8">
    <name type="scientific">Ambispora gerdemannii</name>
    <dbReference type="NCBI Taxonomy" id="144530"/>
    <lineage>
        <taxon>Eukaryota</taxon>
        <taxon>Fungi</taxon>
        <taxon>Fungi incertae sedis</taxon>
        <taxon>Mucoromycota</taxon>
        <taxon>Glomeromycotina</taxon>
        <taxon>Glomeromycetes</taxon>
        <taxon>Archaeosporales</taxon>
        <taxon>Ambisporaceae</taxon>
        <taxon>Ambispora</taxon>
    </lineage>
</organism>
<feature type="transmembrane region" description="Helical" evidence="5">
    <location>
        <begin position="411"/>
        <end position="431"/>
    </location>
</feature>
<dbReference type="Pfam" id="PF01740">
    <property type="entry name" value="STAS"/>
    <property type="match status" value="1"/>
</dbReference>
<evidence type="ECO:0000256" key="1">
    <source>
        <dbReference type="ARBA" id="ARBA00004141"/>
    </source>
</evidence>
<feature type="domain" description="STAS" evidence="6">
    <location>
        <begin position="506"/>
        <end position="640"/>
    </location>
</feature>
<reference evidence="7" key="1">
    <citation type="submission" date="2021-06" db="EMBL/GenBank/DDBJ databases">
        <authorList>
            <person name="Kallberg Y."/>
            <person name="Tangrot J."/>
            <person name="Rosling A."/>
        </authorList>
    </citation>
    <scope>NUCLEOTIDE SEQUENCE</scope>
    <source>
        <strain evidence="7">MT106</strain>
    </source>
</reference>
<evidence type="ECO:0000256" key="3">
    <source>
        <dbReference type="ARBA" id="ARBA00022989"/>
    </source>
</evidence>
<keyword evidence="3 5" id="KW-1133">Transmembrane helix</keyword>
<feature type="transmembrane region" description="Helical" evidence="5">
    <location>
        <begin position="384"/>
        <end position="405"/>
    </location>
</feature>
<feature type="transmembrane region" description="Helical" evidence="5">
    <location>
        <begin position="215"/>
        <end position="234"/>
    </location>
</feature>
<dbReference type="GO" id="GO:0055085">
    <property type="term" value="P:transmembrane transport"/>
    <property type="evidence" value="ECO:0007669"/>
    <property type="project" value="InterPro"/>
</dbReference>
<keyword evidence="4 5" id="KW-0472">Membrane</keyword>
<dbReference type="PROSITE" id="PS50801">
    <property type="entry name" value="STAS"/>
    <property type="match status" value="1"/>
</dbReference>
<name>A0A9N9G7B8_9GLOM</name>
<dbReference type="GO" id="GO:0016020">
    <property type="term" value="C:membrane"/>
    <property type="evidence" value="ECO:0007669"/>
    <property type="project" value="UniProtKB-SubCell"/>
</dbReference>
<evidence type="ECO:0000259" key="6">
    <source>
        <dbReference type="PROSITE" id="PS50801"/>
    </source>
</evidence>
<proteinExistence type="predicted"/>
<dbReference type="InterPro" id="IPR011547">
    <property type="entry name" value="SLC26A/SulP_dom"/>
</dbReference>
<gene>
    <name evidence="7" type="ORF">AGERDE_LOCUS8366</name>
</gene>
<dbReference type="PANTHER" id="PTHR11814">
    <property type="entry name" value="SULFATE TRANSPORTER"/>
    <property type="match status" value="1"/>
</dbReference>
<dbReference type="SUPFAM" id="SSF52091">
    <property type="entry name" value="SpoIIaa-like"/>
    <property type="match status" value="1"/>
</dbReference>
<feature type="transmembrane region" description="Helical" evidence="5">
    <location>
        <begin position="173"/>
        <end position="195"/>
    </location>
</feature>
<feature type="transmembrane region" description="Helical" evidence="5">
    <location>
        <begin position="311"/>
        <end position="329"/>
    </location>
</feature>
<comment type="subcellular location">
    <subcellularLocation>
        <location evidence="1">Membrane</location>
        <topology evidence="1">Multi-pass membrane protein</topology>
    </subcellularLocation>
</comment>
<dbReference type="Gene3D" id="3.30.750.24">
    <property type="entry name" value="STAS domain"/>
    <property type="match status" value="1"/>
</dbReference>